<evidence type="ECO:0000313" key="1">
    <source>
        <dbReference type="EMBL" id="ETW81637.1"/>
    </source>
</evidence>
<dbReference type="EMBL" id="KI925458">
    <property type="protein sequence ID" value="ETW81637.1"/>
    <property type="molecule type" value="Genomic_DNA"/>
</dbReference>
<dbReference type="GeneID" id="20674168"/>
<dbReference type="KEGG" id="hir:HETIRDRAFT_426985"/>
<sequence>MFRTSTHASPSNIISRSLAAARVHRRFASQKPQGFRLEDYRFDPRPSWVYTLSTTLRLVLIPSALVYAVFFADFGEKEHVFMPPRRWLERQKAAFFTLSPAEQELTEKEVEADAGAKPALP</sequence>
<dbReference type="AlphaFoldDB" id="W4K721"/>
<organism evidence="1 2">
    <name type="scientific">Heterobasidion irregulare (strain TC 32-1)</name>
    <dbReference type="NCBI Taxonomy" id="747525"/>
    <lineage>
        <taxon>Eukaryota</taxon>
        <taxon>Fungi</taxon>
        <taxon>Dikarya</taxon>
        <taxon>Basidiomycota</taxon>
        <taxon>Agaricomycotina</taxon>
        <taxon>Agaricomycetes</taxon>
        <taxon>Russulales</taxon>
        <taxon>Bondarzewiaceae</taxon>
        <taxon>Heterobasidion</taxon>
        <taxon>Heterobasidion annosum species complex</taxon>
    </lineage>
</organism>
<accession>W4K721</accession>
<gene>
    <name evidence="1" type="ORF">HETIRDRAFT_426985</name>
</gene>
<proteinExistence type="predicted"/>
<keyword evidence="2" id="KW-1185">Reference proteome</keyword>
<reference evidence="1 2" key="1">
    <citation type="journal article" date="2012" name="New Phytol.">
        <title>Insight into trade-off between wood decay and parasitism from the genome of a fungal forest pathogen.</title>
        <authorList>
            <person name="Olson A."/>
            <person name="Aerts A."/>
            <person name="Asiegbu F."/>
            <person name="Belbahri L."/>
            <person name="Bouzid O."/>
            <person name="Broberg A."/>
            <person name="Canback B."/>
            <person name="Coutinho P.M."/>
            <person name="Cullen D."/>
            <person name="Dalman K."/>
            <person name="Deflorio G."/>
            <person name="van Diepen L.T."/>
            <person name="Dunand C."/>
            <person name="Duplessis S."/>
            <person name="Durling M."/>
            <person name="Gonthier P."/>
            <person name="Grimwood J."/>
            <person name="Fossdal C.G."/>
            <person name="Hansson D."/>
            <person name="Henrissat B."/>
            <person name="Hietala A."/>
            <person name="Himmelstrand K."/>
            <person name="Hoffmeister D."/>
            <person name="Hogberg N."/>
            <person name="James T.Y."/>
            <person name="Karlsson M."/>
            <person name="Kohler A."/>
            <person name="Kues U."/>
            <person name="Lee Y.H."/>
            <person name="Lin Y.C."/>
            <person name="Lind M."/>
            <person name="Lindquist E."/>
            <person name="Lombard V."/>
            <person name="Lucas S."/>
            <person name="Lunden K."/>
            <person name="Morin E."/>
            <person name="Murat C."/>
            <person name="Park J."/>
            <person name="Raffaello T."/>
            <person name="Rouze P."/>
            <person name="Salamov A."/>
            <person name="Schmutz J."/>
            <person name="Solheim H."/>
            <person name="Stahlberg J."/>
            <person name="Velez H."/>
            <person name="de Vries R.P."/>
            <person name="Wiebenga A."/>
            <person name="Woodward S."/>
            <person name="Yakovlev I."/>
            <person name="Garbelotto M."/>
            <person name="Martin F."/>
            <person name="Grigoriev I.V."/>
            <person name="Stenlid J."/>
        </authorList>
    </citation>
    <scope>NUCLEOTIDE SEQUENCE [LARGE SCALE GENOMIC DNA]</scope>
    <source>
        <strain evidence="1 2">TC 32-1</strain>
    </source>
</reference>
<dbReference type="HOGENOM" id="CLU_154017_1_0_1"/>
<dbReference type="InParanoid" id="W4K721"/>
<dbReference type="RefSeq" id="XP_009546267.1">
    <property type="nucleotide sequence ID" value="XM_009547972.1"/>
</dbReference>
<dbReference type="OrthoDB" id="192748at2759"/>
<name>W4K721_HETIT</name>
<protein>
    <submittedName>
        <fullName evidence="1">Uncharacterized protein</fullName>
    </submittedName>
</protein>
<evidence type="ECO:0000313" key="2">
    <source>
        <dbReference type="Proteomes" id="UP000030671"/>
    </source>
</evidence>
<dbReference type="Proteomes" id="UP000030671">
    <property type="component" value="Unassembled WGS sequence"/>
</dbReference>
<dbReference type="eggNOG" id="ENOG502RDPR">
    <property type="taxonomic scope" value="Eukaryota"/>
</dbReference>